<comment type="caution">
    <text evidence="1">The sequence shown here is derived from an EMBL/GenBank/DDBJ whole genome shotgun (WGS) entry which is preliminary data.</text>
</comment>
<sequence>VSFPHSLYTKLNTQDSRHSPLVSLAHEIGNDGLRGARPNVLMVMLSDLGFSARDLVVRQAHNAATEPSPLIVVQEN</sequence>
<organism evidence="1 2">
    <name type="scientific">Aminobacter carboxidus</name>
    <dbReference type="NCBI Taxonomy" id="376165"/>
    <lineage>
        <taxon>Bacteria</taxon>
        <taxon>Pseudomonadati</taxon>
        <taxon>Pseudomonadota</taxon>
        <taxon>Alphaproteobacteria</taxon>
        <taxon>Hyphomicrobiales</taxon>
        <taxon>Phyllobacteriaceae</taxon>
        <taxon>Aminobacter</taxon>
    </lineage>
</organism>
<evidence type="ECO:0000313" key="2">
    <source>
        <dbReference type="Proteomes" id="UP000532373"/>
    </source>
</evidence>
<gene>
    <name evidence="1" type="ORF">HNQ96_006067</name>
</gene>
<name>A0A8E1WLA9_9HYPH</name>
<dbReference type="EMBL" id="JACHGI010000023">
    <property type="protein sequence ID" value="MBB6470173.1"/>
    <property type="molecule type" value="Genomic_DNA"/>
</dbReference>
<evidence type="ECO:0000313" key="1">
    <source>
        <dbReference type="EMBL" id="MBB6470173.1"/>
    </source>
</evidence>
<feature type="non-terminal residue" evidence="1">
    <location>
        <position position="1"/>
    </location>
</feature>
<reference evidence="1 2" key="1">
    <citation type="submission" date="2020-08" db="EMBL/GenBank/DDBJ databases">
        <title>Genomic Encyclopedia of Type Strains, Phase IV (KMG-IV): sequencing the most valuable type-strain genomes for metagenomic binning, comparative biology and taxonomic classification.</title>
        <authorList>
            <person name="Goeker M."/>
        </authorList>
    </citation>
    <scope>NUCLEOTIDE SEQUENCE [LARGE SCALE GENOMIC DNA]</scope>
    <source>
        <strain evidence="1 2">DSM 17454</strain>
    </source>
</reference>
<dbReference type="RefSeq" id="WP_210322528.1">
    <property type="nucleotide sequence ID" value="NZ_JACHGI010000023.1"/>
</dbReference>
<dbReference type="Proteomes" id="UP000532373">
    <property type="component" value="Unassembled WGS sequence"/>
</dbReference>
<proteinExistence type="predicted"/>
<accession>A0A8E1WLA9</accession>
<dbReference type="AlphaFoldDB" id="A0A8E1WLA9"/>
<protein>
    <submittedName>
        <fullName evidence="1">Uncharacterized protein</fullName>
    </submittedName>
</protein>